<evidence type="ECO:0000313" key="5">
    <source>
        <dbReference type="EMBL" id="CAJ2501022.1"/>
    </source>
</evidence>
<evidence type="ECO:0000256" key="2">
    <source>
        <dbReference type="SAM" id="MobiDB-lite"/>
    </source>
</evidence>
<dbReference type="PANTHER" id="PTHR40633:SF1">
    <property type="entry name" value="GPI ANCHORED SERINE-THREONINE RICH PROTEIN (AFU_ORTHOLOGUE AFUA_1G03630)"/>
    <property type="match status" value="1"/>
</dbReference>
<accession>A0AAI8VAD2</accession>
<dbReference type="AlphaFoldDB" id="A0AAI8VAD2"/>
<proteinExistence type="predicted"/>
<dbReference type="EMBL" id="CAUWAG010000003">
    <property type="protein sequence ID" value="CAJ2501022.1"/>
    <property type="molecule type" value="Genomic_DNA"/>
</dbReference>
<dbReference type="InterPro" id="IPR052982">
    <property type="entry name" value="SRP1/TIP1-like"/>
</dbReference>
<keyword evidence="6" id="KW-1185">Reference proteome</keyword>
<keyword evidence="1 3" id="KW-0732">Signal</keyword>
<evidence type="ECO:0000313" key="6">
    <source>
        <dbReference type="Proteomes" id="UP001295740"/>
    </source>
</evidence>
<evidence type="ECO:0000256" key="3">
    <source>
        <dbReference type="SAM" id="SignalP"/>
    </source>
</evidence>
<feature type="region of interest" description="Disordered" evidence="2">
    <location>
        <begin position="119"/>
        <end position="168"/>
    </location>
</feature>
<sequence>MQFSIASIVLAALAGLATAEVSLTNSAYSVTVGQPFDITWTGAEGPVRLVLKTGPSENLADVDTIADGQTGTSYSWTPPSTLTAGSYAIQISDDSSTNYSPQFDLVGGAASATSSSTTVAMTTSTAEPSTTDAATTATQTTSETTDAATATESTASTTASSAASNSMGTTMSTAVSSTVAAGATKSSSSSASASATGIAQTNGAAGAAAPFLAPLLFAAVAALV</sequence>
<gene>
    <name evidence="5" type="ORF">KHLLAP_LOCUS1490</name>
</gene>
<comment type="caution">
    <text evidence="5">The sequence shown here is derived from an EMBL/GenBank/DDBJ whole genome shotgun (WGS) entry which is preliminary data.</text>
</comment>
<protein>
    <submittedName>
        <fullName evidence="5">Uu.00g038750.m01.CDS01</fullName>
    </submittedName>
</protein>
<feature type="signal peptide" evidence="3">
    <location>
        <begin position="1"/>
        <end position="19"/>
    </location>
</feature>
<name>A0AAI8VAD2_9PEZI</name>
<feature type="domain" description="Yeast cell wall synthesis Kre9/Knh1-like N-terminal" evidence="4">
    <location>
        <begin position="26"/>
        <end position="104"/>
    </location>
</feature>
<feature type="chain" id="PRO_5042488763" evidence="3">
    <location>
        <begin position="20"/>
        <end position="224"/>
    </location>
</feature>
<dbReference type="InterPro" id="IPR018466">
    <property type="entry name" value="Kre9/Knh1-like_N"/>
</dbReference>
<reference evidence="5" key="1">
    <citation type="submission" date="2023-10" db="EMBL/GenBank/DDBJ databases">
        <authorList>
            <person name="Hackl T."/>
        </authorList>
    </citation>
    <scope>NUCLEOTIDE SEQUENCE</scope>
</reference>
<evidence type="ECO:0000256" key="1">
    <source>
        <dbReference type="ARBA" id="ARBA00022729"/>
    </source>
</evidence>
<dbReference type="PANTHER" id="PTHR40633">
    <property type="entry name" value="MATRIX PROTEIN, PUTATIVE (AFU_ORTHOLOGUE AFUA_8G05410)-RELATED"/>
    <property type="match status" value="1"/>
</dbReference>
<dbReference type="Pfam" id="PF10342">
    <property type="entry name" value="Kre9_KNH"/>
    <property type="match status" value="1"/>
</dbReference>
<organism evidence="5 6">
    <name type="scientific">Anthostomella pinea</name>
    <dbReference type="NCBI Taxonomy" id="933095"/>
    <lineage>
        <taxon>Eukaryota</taxon>
        <taxon>Fungi</taxon>
        <taxon>Dikarya</taxon>
        <taxon>Ascomycota</taxon>
        <taxon>Pezizomycotina</taxon>
        <taxon>Sordariomycetes</taxon>
        <taxon>Xylariomycetidae</taxon>
        <taxon>Xylariales</taxon>
        <taxon>Xylariaceae</taxon>
        <taxon>Anthostomella</taxon>
    </lineage>
</organism>
<evidence type="ECO:0000259" key="4">
    <source>
        <dbReference type="Pfam" id="PF10342"/>
    </source>
</evidence>
<dbReference type="Proteomes" id="UP001295740">
    <property type="component" value="Unassembled WGS sequence"/>
</dbReference>